<dbReference type="AlphaFoldDB" id="H6L2X1"/>
<sequence>MILKPALTFLQKLSSRPKKIEKPLYTLLRYYNRRYQSELTFGLLQACFNKILKCLYLCKHLYSAYFSSSACWGVAHFRAYRLSKQATTILVAELQWKHS</sequence>
<protein>
    <submittedName>
        <fullName evidence="1">Uncharacterized protein</fullName>
    </submittedName>
</protein>
<evidence type="ECO:0000313" key="2">
    <source>
        <dbReference type="Proteomes" id="UP000007519"/>
    </source>
</evidence>
<dbReference type="STRING" id="984262.SGRA_0962"/>
<dbReference type="HOGENOM" id="CLU_2318490_0_0_10"/>
<dbReference type="EMBL" id="CP002831">
    <property type="protein sequence ID" value="AFC23698.1"/>
    <property type="molecule type" value="Genomic_DNA"/>
</dbReference>
<name>H6L2X1_SAPGL</name>
<proteinExistence type="predicted"/>
<organism evidence="1 2">
    <name type="scientific">Saprospira grandis (strain Lewin)</name>
    <dbReference type="NCBI Taxonomy" id="984262"/>
    <lineage>
        <taxon>Bacteria</taxon>
        <taxon>Pseudomonadati</taxon>
        <taxon>Bacteroidota</taxon>
        <taxon>Saprospiria</taxon>
        <taxon>Saprospirales</taxon>
        <taxon>Saprospiraceae</taxon>
        <taxon>Saprospira</taxon>
    </lineage>
</organism>
<dbReference type="KEGG" id="sgn:SGRA_0962"/>
<gene>
    <name evidence="1" type="ordered locus">SGRA_0962</name>
</gene>
<keyword evidence="2" id="KW-1185">Reference proteome</keyword>
<reference evidence="1 2" key="1">
    <citation type="journal article" date="2012" name="Stand. Genomic Sci.">
        <title>Complete genome sequencing and analysis of Saprospira grandis str. Lewin, a predatory marine bacterium.</title>
        <authorList>
            <person name="Saw J.H."/>
            <person name="Yuryev A."/>
            <person name="Kanbe M."/>
            <person name="Hou S."/>
            <person name="Young A.G."/>
            <person name="Aizawa S."/>
            <person name="Alam M."/>
        </authorList>
    </citation>
    <scope>NUCLEOTIDE SEQUENCE [LARGE SCALE GENOMIC DNA]</scope>
    <source>
        <strain evidence="1 2">Lewin</strain>
    </source>
</reference>
<accession>H6L2X1</accession>
<dbReference type="Proteomes" id="UP000007519">
    <property type="component" value="Chromosome"/>
</dbReference>
<evidence type="ECO:0000313" key="1">
    <source>
        <dbReference type="EMBL" id="AFC23698.1"/>
    </source>
</evidence>